<evidence type="ECO:0000313" key="1">
    <source>
        <dbReference type="EMBL" id="PIW17212.1"/>
    </source>
</evidence>
<name>A0A2M7G5G2_9BACT</name>
<dbReference type="Proteomes" id="UP000231019">
    <property type="component" value="Unassembled WGS sequence"/>
</dbReference>
<comment type="caution">
    <text evidence="1">The sequence shown here is derived from an EMBL/GenBank/DDBJ whole genome shotgun (WGS) entry which is preliminary data.</text>
</comment>
<reference evidence="1 2" key="1">
    <citation type="submission" date="2017-09" db="EMBL/GenBank/DDBJ databases">
        <title>Depth-based differentiation of microbial function through sediment-hosted aquifers and enrichment of novel symbionts in the deep terrestrial subsurface.</title>
        <authorList>
            <person name="Probst A.J."/>
            <person name="Ladd B."/>
            <person name="Jarett J.K."/>
            <person name="Geller-Mcgrath D.E."/>
            <person name="Sieber C.M."/>
            <person name="Emerson J.B."/>
            <person name="Anantharaman K."/>
            <person name="Thomas B.C."/>
            <person name="Malmstrom R."/>
            <person name="Stieglmeier M."/>
            <person name="Klingl A."/>
            <person name="Woyke T."/>
            <person name="Ryan C.M."/>
            <person name="Banfield J.F."/>
        </authorList>
    </citation>
    <scope>NUCLEOTIDE SEQUENCE [LARGE SCALE GENOMIC DNA]</scope>
    <source>
        <strain evidence="1">CG17_big_fil_post_rev_8_21_14_2_50_48_46</strain>
    </source>
</reference>
<gene>
    <name evidence="1" type="ORF">COW36_09580</name>
</gene>
<accession>A0A2M7G5G2</accession>
<evidence type="ECO:0000313" key="2">
    <source>
        <dbReference type="Proteomes" id="UP000231019"/>
    </source>
</evidence>
<sequence length="254" mass="27948">MQRVLILMSLICFSCQTPLPNLPVPAQNNPQTSLQNGIQLSLPFAAYKEAYQGFYPNDQFEFQVLDTSPVQADKTPLPIFKKQLKLGDLEDTLQFNLPLQAGRKYRYALNLHSQAMGCGGPILDGEFEVTASENHYTFESQDLEVISDLPEGGSLVDSRPLSGFVKNKLGQALAGIEVQLENPGSGLATKIETNQKGWFVWGKAPLSTEVKITVTPKQGAPLVLSHVLRRRDDKGALRGVCDPSLNQLEIILPE</sequence>
<dbReference type="AlphaFoldDB" id="A0A2M7G5G2"/>
<protein>
    <submittedName>
        <fullName evidence="1">Uncharacterized protein</fullName>
    </submittedName>
</protein>
<dbReference type="EMBL" id="PFFQ01000026">
    <property type="protein sequence ID" value="PIW17212.1"/>
    <property type="molecule type" value="Genomic_DNA"/>
</dbReference>
<organism evidence="1 2">
    <name type="scientific">bacterium (Candidatus Blackallbacteria) CG17_big_fil_post_rev_8_21_14_2_50_48_46</name>
    <dbReference type="NCBI Taxonomy" id="2014261"/>
    <lineage>
        <taxon>Bacteria</taxon>
        <taxon>Candidatus Blackallbacteria</taxon>
    </lineage>
</organism>
<proteinExistence type="predicted"/>